<dbReference type="GO" id="GO:0004553">
    <property type="term" value="F:hydrolase activity, hydrolyzing O-glycosyl compounds"/>
    <property type="evidence" value="ECO:0007669"/>
    <property type="project" value="InterPro"/>
</dbReference>
<protein>
    <recommendedName>
        <fullName evidence="5">Glycoside hydrolase family 3 N-terminal domain-containing protein</fullName>
    </recommendedName>
</protein>
<evidence type="ECO:0000313" key="7">
    <source>
        <dbReference type="Proteomes" id="UP000649179"/>
    </source>
</evidence>
<feature type="region of interest" description="Disordered" evidence="4">
    <location>
        <begin position="135"/>
        <end position="157"/>
    </location>
</feature>
<feature type="domain" description="Glycoside hydrolase family 3 N-terminal" evidence="5">
    <location>
        <begin position="85"/>
        <end position="368"/>
    </location>
</feature>
<dbReference type="SUPFAM" id="SSF51445">
    <property type="entry name" value="(Trans)glycosidases"/>
    <property type="match status" value="1"/>
</dbReference>
<dbReference type="EMBL" id="BMKQ01000001">
    <property type="protein sequence ID" value="GGF55371.1"/>
    <property type="molecule type" value="Genomic_DNA"/>
</dbReference>
<evidence type="ECO:0000259" key="5">
    <source>
        <dbReference type="Pfam" id="PF00933"/>
    </source>
</evidence>
<evidence type="ECO:0000256" key="4">
    <source>
        <dbReference type="SAM" id="MobiDB-lite"/>
    </source>
</evidence>
<comment type="caution">
    <text evidence="6">The sequence shown here is derived from an EMBL/GenBank/DDBJ whole genome shotgun (WGS) entry which is preliminary data.</text>
</comment>
<reference evidence="6" key="2">
    <citation type="submission" date="2020-09" db="EMBL/GenBank/DDBJ databases">
        <authorList>
            <person name="Sun Q."/>
            <person name="Zhou Y."/>
        </authorList>
    </citation>
    <scope>NUCLEOTIDE SEQUENCE</scope>
    <source>
        <strain evidence="6">CGMCC 1.16067</strain>
    </source>
</reference>
<reference evidence="6" key="1">
    <citation type="journal article" date="2014" name="Int. J. Syst. Evol. Microbiol.">
        <title>Complete genome sequence of Corynebacterium casei LMG S-19264T (=DSM 44701T), isolated from a smear-ripened cheese.</title>
        <authorList>
            <consortium name="US DOE Joint Genome Institute (JGI-PGF)"/>
            <person name="Walter F."/>
            <person name="Albersmeier A."/>
            <person name="Kalinowski J."/>
            <person name="Ruckert C."/>
        </authorList>
    </citation>
    <scope>NUCLEOTIDE SEQUENCE</scope>
    <source>
        <strain evidence="6">CGMCC 1.16067</strain>
    </source>
</reference>
<sequence>MTRALRFVTVRGMDSGLTRRTTLLSGIGTLGAAGVVARTGAAREGAEATSVASLTHLTARQQAGQRVIWSYPGASVPQALLDAATRGEVGGVIFFGENIPDKPTVAEACRRLRAAHASGPARGLPLVLTTDQEGGTVRRLPGAPEPSAKQVGASPDPATAARIAGDGAGRNLRSVGMNLNLAPVLDVFREPGNFDDQFGRSFSRDPRVVATCGAAFAAAQRRTGVASTLKHFPGLGAAPAGANTDLTPVRLDVPLAELRRVDEAPFGEVVRSGAELVMGSWAIYPALDADRPAGLSSRWLRGELRGRLRFGGVTITDALEAGSLSAYGDDGQRAVLAAEAGMDMLLASGRDVEQGRAVVDALTASQRRLTPQWYAALLRVAAMRRRLP</sequence>
<comment type="similarity">
    <text evidence="1">Belongs to the glycosyl hydrolase 3 family.</text>
</comment>
<dbReference type="InterPro" id="IPR036962">
    <property type="entry name" value="Glyco_hydro_3_N_sf"/>
</dbReference>
<dbReference type="PANTHER" id="PTHR30480">
    <property type="entry name" value="BETA-HEXOSAMINIDASE-RELATED"/>
    <property type="match status" value="1"/>
</dbReference>
<dbReference type="AlphaFoldDB" id="A0A917F9F0"/>
<keyword evidence="7" id="KW-1185">Reference proteome</keyword>
<dbReference type="GO" id="GO:0005975">
    <property type="term" value="P:carbohydrate metabolic process"/>
    <property type="evidence" value="ECO:0007669"/>
    <property type="project" value="InterPro"/>
</dbReference>
<proteinExistence type="inferred from homology"/>
<evidence type="ECO:0000256" key="2">
    <source>
        <dbReference type="ARBA" id="ARBA00022801"/>
    </source>
</evidence>
<organism evidence="6 7">
    <name type="scientific">Marmoricola endophyticus</name>
    <dbReference type="NCBI Taxonomy" id="2040280"/>
    <lineage>
        <taxon>Bacteria</taxon>
        <taxon>Bacillati</taxon>
        <taxon>Actinomycetota</taxon>
        <taxon>Actinomycetes</taxon>
        <taxon>Propionibacteriales</taxon>
        <taxon>Nocardioidaceae</taxon>
        <taxon>Marmoricola</taxon>
    </lineage>
</organism>
<dbReference type="Proteomes" id="UP000649179">
    <property type="component" value="Unassembled WGS sequence"/>
</dbReference>
<evidence type="ECO:0000313" key="6">
    <source>
        <dbReference type="EMBL" id="GGF55371.1"/>
    </source>
</evidence>
<evidence type="ECO:0000256" key="3">
    <source>
        <dbReference type="ARBA" id="ARBA00023295"/>
    </source>
</evidence>
<dbReference type="PANTHER" id="PTHR30480:SF14">
    <property type="entry name" value="HYDROLASE, PUTATIVE (AFU_ORTHOLOGUE AFUA_4G13770)-RELATED"/>
    <property type="match status" value="1"/>
</dbReference>
<dbReference type="Gene3D" id="3.20.20.300">
    <property type="entry name" value="Glycoside hydrolase, family 3, N-terminal domain"/>
    <property type="match status" value="1"/>
</dbReference>
<keyword evidence="2" id="KW-0378">Hydrolase</keyword>
<dbReference type="InterPro" id="IPR001764">
    <property type="entry name" value="Glyco_hydro_3_N"/>
</dbReference>
<dbReference type="InterPro" id="IPR017853">
    <property type="entry name" value="GH"/>
</dbReference>
<gene>
    <name evidence="6" type="ORF">GCM10011519_31570</name>
</gene>
<accession>A0A917F9F0</accession>
<dbReference type="InterPro" id="IPR050226">
    <property type="entry name" value="NagZ_Beta-hexosaminidase"/>
</dbReference>
<name>A0A917F9F0_9ACTN</name>
<evidence type="ECO:0000256" key="1">
    <source>
        <dbReference type="ARBA" id="ARBA00005336"/>
    </source>
</evidence>
<dbReference type="Pfam" id="PF00933">
    <property type="entry name" value="Glyco_hydro_3"/>
    <property type="match status" value="1"/>
</dbReference>
<keyword evidence="3" id="KW-0326">Glycosidase</keyword>
<dbReference type="GO" id="GO:0009254">
    <property type="term" value="P:peptidoglycan turnover"/>
    <property type="evidence" value="ECO:0007669"/>
    <property type="project" value="TreeGrafter"/>
</dbReference>